<dbReference type="Proteomes" id="UP000593572">
    <property type="component" value="Unassembled WGS sequence"/>
</dbReference>
<sequence>VWRLSSLTSGGSSDEKRHFDPSLFIQSGSTSELNLHDCALHLILTWNLRPIKKHAKLRNIDYWWLDCFKSNRHPDLALILFNDTTKAIGSGMNTNITLLQGTYLPYVLRQLGISTHGDTPIFSNQPISYGALHHAECHFDAASNTWMKHYQSREMKMMMSTLPLMIFWLRTPFLHGLLCRMEDVNSRLSTLDTQMASLLARFPSTPPFSPHHDD</sequence>
<organism evidence="1 2">
    <name type="scientific">Gossypium lobatum</name>
    <dbReference type="NCBI Taxonomy" id="34289"/>
    <lineage>
        <taxon>Eukaryota</taxon>
        <taxon>Viridiplantae</taxon>
        <taxon>Streptophyta</taxon>
        <taxon>Embryophyta</taxon>
        <taxon>Tracheophyta</taxon>
        <taxon>Spermatophyta</taxon>
        <taxon>Magnoliopsida</taxon>
        <taxon>eudicotyledons</taxon>
        <taxon>Gunneridae</taxon>
        <taxon>Pentapetalae</taxon>
        <taxon>rosids</taxon>
        <taxon>malvids</taxon>
        <taxon>Malvales</taxon>
        <taxon>Malvaceae</taxon>
        <taxon>Malvoideae</taxon>
        <taxon>Gossypium</taxon>
    </lineage>
</organism>
<keyword evidence="2" id="KW-1185">Reference proteome</keyword>
<dbReference type="EMBL" id="JABEZX010000013">
    <property type="protein sequence ID" value="MBA0573517.1"/>
    <property type="molecule type" value="Genomic_DNA"/>
</dbReference>
<feature type="non-terminal residue" evidence="1">
    <location>
        <position position="214"/>
    </location>
</feature>
<proteinExistence type="predicted"/>
<gene>
    <name evidence="1" type="ORF">Golob_000789</name>
</gene>
<evidence type="ECO:0000313" key="2">
    <source>
        <dbReference type="Proteomes" id="UP000593572"/>
    </source>
</evidence>
<name>A0A7J8N926_9ROSI</name>
<evidence type="ECO:0000313" key="1">
    <source>
        <dbReference type="EMBL" id="MBA0573517.1"/>
    </source>
</evidence>
<protein>
    <submittedName>
        <fullName evidence="1">Uncharacterized protein</fullName>
    </submittedName>
</protein>
<accession>A0A7J8N926</accession>
<dbReference type="AlphaFoldDB" id="A0A7J8N926"/>
<comment type="caution">
    <text evidence="1">The sequence shown here is derived from an EMBL/GenBank/DDBJ whole genome shotgun (WGS) entry which is preliminary data.</text>
</comment>
<reference evidence="1 2" key="1">
    <citation type="journal article" date="2019" name="Genome Biol. Evol.">
        <title>Insights into the evolution of the New World diploid cottons (Gossypium, subgenus Houzingenia) based on genome sequencing.</title>
        <authorList>
            <person name="Grover C.E."/>
            <person name="Arick M.A. 2nd"/>
            <person name="Thrash A."/>
            <person name="Conover J.L."/>
            <person name="Sanders W.S."/>
            <person name="Peterson D.G."/>
            <person name="Frelichowski J.E."/>
            <person name="Scheffler J.A."/>
            <person name="Scheffler B.E."/>
            <person name="Wendel J.F."/>
        </authorList>
    </citation>
    <scope>NUCLEOTIDE SEQUENCE [LARGE SCALE GENOMIC DNA]</scope>
    <source>
        <strain evidence="1">157</strain>
        <tissue evidence="1">Leaf</tissue>
    </source>
</reference>